<protein>
    <submittedName>
        <fullName evidence="1">Uncharacterized protein</fullName>
    </submittedName>
</protein>
<sequence length="43" mass="4695">MPGGGIAVELKFKAKIMDEAAIDRTLVRIAHEILEKNDGTDDL</sequence>
<name>K1SD59_9ZZZZ</name>
<reference evidence="1" key="1">
    <citation type="journal article" date="2013" name="Environ. Microbiol.">
        <title>Microbiota from the distal guts of lean and obese adolescents exhibit partial functional redundancy besides clear differences in community structure.</title>
        <authorList>
            <person name="Ferrer M."/>
            <person name="Ruiz A."/>
            <person name="Lanza F."/>
            <person name="Haange S.B."/>
            <person name="Oberbach A."/>
            <person name="Till H."/>
            <person name="Bargiela R."/>
            <person name="Campoy C."/>
            <person name="Segura M.T."/>
            <person name="Richter M."/>
            <person name="von Bergen M."/>
            <person name="Seifert J."/>
            <person name="Suarez A."/>
        </authorList>
    </citation>
    <scope>NUCLEOTIDE SEQUENCE</scope>
</reference>
<organism evidence="1">
    <name type="scientific">human gut metagenome</name>
    <dbReference type="NCBI Taxonomy" id="408170"/>
    <lineage>
        <taxon>unclassified sequences</taxon>
        <taxon>metagenomes</taxon>
        <taxon>organismal metagenomes</taxon>
    </lineage>
</organism>
<feature type="non-terminal residue" evidence="1">
    <location>
        <position position="43"/>
    </location>
</feature>
<gene>
    <name evidence="1" type="ORF">OBE_13539</name>
</gene>
<accession>K1SD59</accession>
<evidence type="ECO:0000313" key="1">
    <source>
        <dbReference type="EMBL" id="EKC51570.1"/>
    </source>
</evidence>
<dbReference type="AlphaFoldDB" id="K1SD59"/>
<comment type="caution">
    <text evidence="1">The sequence shown here is derived from an EMBL/GenBank/DDBJ whole genome shotgun (WGS) entry which is preliminary data.</text>
</comment>
<proteinExistence type="predicted"/>
<dbReference type="EMBL" id="AJWZ01009346">
    <property type="protein sequence ID" value="EKC51570.1"/>
    <property type="molecule type" value="Genomic_DNA"/>
</dbReference>